<dbReference type="EMBL" id="JAIWYP010000015">
    <property type="protein sequence ID" value="KAH3702079.1"/>
    <property type="molecule type" value="Genomic_DNA"/>
</dbReference>
<comment type="caution">
    <text evidence="1">The sequence shown here is derived from an EMBL/GenBank/DDBJ whole genome shotgun (WGS) entry which is preliminary data.</text>
</comment>
<evidence type="ECO:0000313" key="1">
    <source>
        <dbReference type="EMBL" id="KAH3702079.1"/>
    </source>
</evidence>
<evidence type="ECO:0000313" key="2">
    <source>
        <dbReference type="Proteomes" id="UP000828390"/>
    </source>
</evidence>
<proteinExistence type="predicted"/>
<accession>A0A9D4BMZ3</accession>
<keyword evidence="2" id="KW-1185">Reference proteome</keyword>
<gene>
    <name evidence="1" type="ORF">DPMN_077080</name>
</gene>
<reference evidence="1" key="1">
    <citation type="journal article" date="2019" name="bioRxiv">
        <title>The Genome of the Zebra Mussel, Dreissena polymorpha: A Resource for Invasive Species Research.</title>
        <authorList>
            <person name="McCartney M.A."/>
            <person name="Auch B."/>
            <person name="Kono T."/>
            <person name="Mallez S."/>
            <person name="Zhang Y."/>
            <person name="Obille A."/>
            <person name="Becker A."/>
            <person name="Abrahante J.E."/>
            <person name="Garbe J."/>
            <person name="Badalamenti J.P."/>
            <person name="Herman A."/>
            <person name="Mangelson H."/>
            <person name="Liachko I."/>
            <person name="Sullivan S."/>
            <person name="Sone E.D."/>
            <person name="Koren S."/>
            <person name="Silverstein K.A.T."/>
            <person name="Beckman K.B."/>
            <person name="Gohl D.M."/>
        </authorList>
    </citation>
    <scope>NUCLEOTIDE SEQUENCE</scope>
    <source>
        <strain evidence="1">Duluth1</strain>
        <tissue evidence="1">Whole animal</tissue>
    </source>
</reference>
<organism evidence="1 2">
    <name type="scientific">Dreissena polymorpha</name>
    <name type="common">Zebra mussel</name>
    <name type="synonym">Mytilus polymorpha</name>
    <dbReference type="NCBI Taxonomy" id="45954"/>
    <lineage>
        <taxon>Eukaryota</taxon>
        <taxon>Metazoa</taxon>
        <taxon>Spiralia</taxon>
        <taxon>Lophotrochozoa</taxon>
        <taxon>Mollusca</taxon>
        <taxon>Bivalvia</taxon>
        <taxon>Autobranchia</taxon>
        <taxon>Heteroconchia</taxon>
        <taxon>Euheterodonta</taxon>
        <taxon>Imparidentia</taxon>
        <taxon>Neoheterodontei</taxon>
        <taxon>Myida</taxon>
        <taxon>Dreissenoidea</taxon>
        <taxon>Dreissenidae</taxon>
        <taxon>Dreissena</taxon>
    </lineage>
</organism>
<dbReference type="AlphaFoldDB" id="A0A9D4BMZ3"/>
<name>A0A9D4BMZ3_DREPO</name>
<sequence length="68" mass="7844">MQVPMELYTGSAVTLISNKDFRKRFGNMKLNYAHSLLKTYSGDVIEQQGTVMLHVSYMDIREHCDFAL</sequence>
<dbReference type="Proteomes" id="UP000828390">
    <property type="component" value="Unassembled WGS sequence"/>
</dbReference>
<reference evidence="1" key="2">
    <citation type="submission" date="2020-11" db="EMBL/GenBank/DDBJ databases">
        <authorList>
            <person name="McCartney M.A."/>
            <person name="Auch B."/>
            <person name="Kono T."/>
            <person name="Mallez S."/>
            <person name="Becker A."/>
            <person name="Gohl D.M."/>
            <person name="Silverstein K.A.T."/>
            <person name="Koren S."/>
            <person name="Bechman K.B."/>
            <person name="Herman A."/>
            <person name="Abrahante J.E."/>
            <person name="Garbe J."/>
        </authorList>
    </citation>
    <scope>NUCLEOTIDE SEQUENCE</scope>
    <source>
        <strain evidence="1">Duluth1</strain>
        <tissue evidence="1">Whole animal</tissue>
    </source>
</reference>
<protein>
    <submittedName>
        <fullName evidence="1">Uncharacterized protein</fullName>
    </submittedName>
</protein>